<dbReference type="InterPro" id="IPR029058">
    <property type="entry name" value="AB_hydrolase_fold"/>
</dbReference>
<dbReference type="Gene3D" id="3.40.50.1820">
    <property type="entry name" value="alpha/beta hydrolase"/>
    <property type="match status" value="1"/>
</dbReference>
<evidence type="ECO:0000259" key="1">
    <source>
        <dbReference type="Pfam" id="PF12146"/>
    </source>
</evidence>
<keyword evidence="3" id="KW-1185">Reference proteome</keyword>
<sequence>MSWTLTSENHLGETYANHINPFWKEAVETGEFKGKHDVSVHYAWCQPPKTHTHVVISSGRIESLLKYKELMYDFYNNGFAVYILDHRGQGLSGRMTSDPQHGYVADFDDYVDDLLYFCDVIVADKTTEPLHLLCHSMGGAIGTLALLKAPNRFASAVLCSPMFGVRPALPGWLAKCLIYLSLKLQKIGQRESGYFFGQTPYLAYPYAINTLTHSESRYRLFRDLYDDFREIQLGGVTTHWLRAAIEAMNEIERRAHEVKTPILLFSASGDKIIDNRRQLAVARQFAHADVRKIADAYHELFAEADEFRVPVLQQIMSFLQKQGANRKSV</sequence>
<organism evidence="2 3">
    <name type="scientific">Alteromonas ponticola</name>
    <dbReference type="NCBI Taxonomy" id="2720613"/>
    <lineage>
        <taxon>Bacteria</taxon>
        <taxon>Pseudomonadati</taxon>
        <taxon>Pseudomonadota</taxon>
        <taxon>Gammaproteobacteria</taxon>
        <taxon>Alteromonadales</taxon>
        <taxon>Alteromonadaceae</taxon>
        <taxon>Alteromonas/Salinimonas group</taxon>
        <taxon>Alteromonas</taxon>
    </lineage>
</organism>
<dbReference type="Proteomes" id="UP000709336">
    <property type="component" value="Unassembled WGS sequence"/>
</dbReference>
<keyword evidence="2" id="KW-0378">Hydrolase</keyword>
<dbReference type="Pfam" id="PF12146">
    <property type="entry name" value="Hydrolase_4"/>
    <property type="match status" value="1"/>
</dbReference>
<comment type="caution">
    <text evidence="2">The sequence shown here is derived from an EMBL/GenBank/DDBJ whole genome shotgun (WGS) entry which is preliminary data.</text>
</comment>
<dbReference type="InterPro" id="IPR022742">
    <property type="entry name" value="Hydrolase_4"/>
</dbReference>
<accession>A0ABX1R0U7</accession>
<evidence type="ECO:0000313" key="3">
    <source>
        <dbReference type="Proteomes" id="UP000709336"/>
    </source>
</evidence>
<proteinExistence type="predicted"/>
<dbReference type="GO" id="GO:0016787">
    <property type="term" value="F:hydrolase activity"/>
    <property type="evidence" value="ECO:0007669"/>
    <property type="project" value="UniProtKB-KW"/>
</dbReference>
<dbReference type="PANTHER" id="PTHR11614">
    <property type="entry name" value="PHOSPHOLIPASE-RELATED"/>
    <property type="match status" value="1"/>
</dbReference>
<name>A0ABX1R0U7_9ALTE</name>
<gene>
    <name evidence="2" type="ORF">HCJ96_08625</name>
</gene>
<dbReference type="SUPFAM" id="SSF53474">
    <property type="entry name" value="alpha/beta-Hydrolases"/>
    <property type="match status" value="1"/>
</dbReference>
<feature type="domain" description="Serine aminopeptidase S33" evidence="1">
    <location>
        <begin position="50"/>
        <end position="305"/>
    </location>
</feature>
<reference evidence="2 3" key="1">
    <citation type="submission" date="2020-03" db="EMBL/GenBank/DDBJ databases">
        <title>Alteromonas ponticola sp. nov., isolated from seawater.</title>
        <authorList>
            <person name="Yoon J.-H."/>
            <person name="Kim Y.-O."/>
        </authorList>
    </citation>
    <scope>NUCLEOTIDE SEQUENCE [LARGE SCALE GENOMIC DNA]</scope>
    <source>
        <strain evidence="2 3">MYP5</strain>
    </source>
</reference>
<protein>
    <submittedName>
        <fullName evidence="2">Alpha/beta fold hydrolase</fullName>
    </submittedName>
</protein>
<dbReference type="RefSeq" id="WP_169210637.1">
    <property type="nucleotide sequence ID" value="NZ_JAATNW010000004.1"/>
</dbReference>
<dbReference type="EMBL" id="JAATNW010000004">
    <property type="protein sequence ID" value="NMH60079.1"/>
    <property type="molecule type" value="Genomic_DNA"/>
</dbReference>
<evidence type="ECO:0000313" key="2">
    <source>
        <dbReference type="EMBL" id="NMH60079.1"/>
    </source>
</evidence>
<dbReference type="InterPro" id="IPR051044">
    <property type="entry name" value="MAG_DAG_Lipase"/>
</dbReference>